<evidence type="ECO:0000313" key="2">
    <source>
        <dbReference type="Proteomes" id="UP001230504"/>
    </source>
</evidence>
<accession>A0AAD8V4R1</accession>
<proteinExistence type="predicted"/>
<dbReference type="RefSeq" id="XP_060415418.1">
    <property type="nucleotide sequence ID" value="XM_060557538.1"/>
</dbReference>
<organism evidence="1 2">
    <name type="scientific">Colletotrichum navitas</name>
    <dbReference type="NCBI Taxonomy" id="681940"/>
    <lineage>
        <taxon>Eukaryota</taxon>
        <taxon>Fungi</taxon>
        <taxon>Dikarya</taxon>
        <taxon>Ascomycota</taxon>
        <taxon>Pezizomycotina</taxon>
        <taxon>Sordariomycetes</taxon>
        <taxon>Hypocreomycetidae</taxon>
        <taxon>Glomerellales</taxon>
        <taxon>Glomerellaceae</taxon>
        <taxon>Colletotrichum</taxon>
        <taxon>Colletotrichum graminicola species complex</taxon>
    </lineage>
</organism>
<keyword evidence="2" id="KW-1185">Reference proteome</keyword>
<feature type="non-terminal residue" evidence="1">
    <location>
        <position position="94"/>
    </location>
</feature>
<reference evidence="1" key="1">
    <citation type="submission" date="2021-06" db="EMBL/GenBank/DDBJ databases">
        <title>Comparative genomics, transcriptomics and evolutionary studies reveal genomic signatures of adaptation to plant cell wall in hemibiotrophic fungi.</title>
        <authorList>
            <consortium name="DOE Joint Genome Institute"/>
            <person name="Baroncelli R."/>
            <person name="Diaz J.F."/>
            <person name="Benocci T."/>
            <person name="Peng M."/>
            <person name="Battaglia E."/>
            <person name="Haridas S."/>
            <person name="Andreopoulos W."/>
            <person name="Labutti K."/>
            <person name="Pangilinan J."/>
            <person name="Floch G.L."/>
            <person name="Makela M.R."/>
            <person name="Henrissat B."/>
            <person name="Grigoriev I.V."/>
            <person name="Crouch J.A."/>
            <person name="De Vries R.P."/>
            <person name="Sukno S.A."/>
            <person name="Thon M.R."/>
        </authorList>
    </citation>
    <scope>NUCLEOTIDE SEQUENCE</scope>
    <source>
        <strain evidence="1">CBS 125086</strain>
    </source>
</reference>
<comment type="caution">
    <text evidence="1">The sequence shown here is derived from an EMBL/GenBank/DDBJ whole genome shotgun (WGS) entry which is preliminary data.</text>
</comment>
<sequence>MWFRSLTTLSCLGLGSPARRAVWLVKSIPYMVNDWRVEEPRWRWSWTDRPSKSLDELGVGARVTLPWLRERPRPPLSPRRSLILMGDLMTCVNM</sequence>
<name>A0AAD8V4R1_9PEZI</name>
<dbReference type="Proteomes" id="UP001230504">
    <property type="component" value="Unassembled WGS sequence"/>
</dbReference>
<dbReference type="AlphaFoldDB" id="A0AAD8V4R1"/>
<evidence type="ECO:0000313" key="1">
    <source>
        <dbReference type="EMBL" id="KAK1594197.1"/>
    </source>
</evidence>
<dbReference type="GeneID" id="85441778"/>
<dbReference type="EMBL" id="JAHLJV010000021">
    <property type="protein sequence ID" value="KAK1594197.1"/>
    <property type="molecule type" value="Genomic_DNA"/>
</dbReference>
<gene>
    <name evidence="1" type="ORF">LY79DRAFT_550108</name>
</gene>
<protein>
    <submittedName>
        <fullName evidence="1">Uncharacterized protein</fullName>
    </submittedName>
</protein>